<proteinExistence type="predicted"/>
<evidence type="ECO:0000256" key="1">
    <source>
        <dbReference type="SAM" id="MobiDB-lite"/>
    </source>
</evidence>
<gene>
    <name evidence="2" type="ORF">FOMPIDRAFT_91159</name>
</gene>
<evidence type="ECO:0000313" key="2">
    <source>
        <dbReference type="EMBL" id="EPS96181.1"/>
    </source>
</evidence>
<protein>
    <submittedName>
        <fullName evidence="2">Uncharacterized protein</fullName>
    </submittedName>
</protein>
<feature type="region of interest" description="Disordered" evidence="1">
    <location>
        <begin position="233"/>
        <end position="254"/>
    </location>
</feature>
<dbReference type="Proteomes" id="UP000015241">
    <property type="component" value="Unassembled WGS sequence"/>
</dbReference>
<organism evidence="2 3">
    <name type="scientific">Fomitopsis schrenkii</name>
    <name type="common">Brown rot fungus</name>
    <dbReference type="NCBI Taxonomy" id="2126942"/>
    <lineage>
        <taxon>Eukaryota</taxon>
        <taxon>Fungi</taxon>
        <taxon>Dikarya</taxon>
        <taxon>Basidiomycota</taxon>
        <taxon>Agaricomycotina</taxon>
        <taxon>Agaricomycetes</taxon>
        <taxon>Polyporales</taxon>
        <taxon>Fomitopsis</taxon>
    </lineage>
</organism>
<sequence length="254" mass="27881">MLTGFTSRDSSTYSTPTLLSSLATARPTTANGLRGPMVPDGTCAYCVVVTHEPDALPSPLAVAPVMRLLDYFDSVFESDSPITVKRSGVPYTTLAWSESSVTEIQNRACNATPADPLQYSVMPMYLDDFRSLLMSVRSIAVLVDSLLADSRSHTLELRKLTDCVEGIALTGRDAPLANVRNIPARGIPTVAKMVLHQFEPPKCKKKSGTHDLDEDNDDCDLTDWDKELQEMMEDLDFDEEDENMPGADDVDVTE</sequence>
<name>S8DSL9_FOMSC</name>
<dbReference type="AlphaFoldDB" id="S8DSL9"/>
<evidence type="ECO:0000313" key="3">
    <source>
        <dbReference type="Proteomes" id="UP000015241"/>
    </source>
</evidence>
<accession>S8DSL9</accession>
<keyword evidence="3" id="KW-1185">Reference proteome</keyword>
<dbReference type="InParanoid" id="S8DSL9"/>
<reference evidence="2 3" key="1">
    <citation type="journal article" date="2012" name="Science">
        <title>The Paleozoic origin of enzymatic lignin decomposition reconstructed from 31 fungal genomes.</title>
        <authorList>
            <person name="Floudas D."/>
            <person name="Binder M."/>
            <person name="Riley R."/>
            <person name="Barry K."/>
            <person name="Blanchette R.A."/>
            <person name="Henrissat B."/>
            <person name="Martinez A.T."/>
            <person name="Otillar R."/>
            <person name="Spatafora J.W."/>
            <person name="Yadav J.S."/>
            <person name="Aerts A."/>
            <person name="Benoit I."/>
            <person name="Boyd A."/>
            <person name="Carlson A."/>
            <person name="Copeland A."/>
            <person name="Coutinho P.M."/>
            <person name="de Vries R.P."/>
            <person name="Ferreira P."/>
            <person name="Findley K."/>
            <person name="Foster B."/>
            <person name="Gaskell J."/>
            <person name="Glotzer D."/>
            <person name="Gorecki P."/>
            <person name="Heitman J."/>
            <person name="Hesse C."/>
            <person name="Hori C."/>
            <person name="Igarashi K."/>
            <person name="Jurgens J.A."/>
            <person name="Kallen N."/>
            <person name="Kersten P."/>
            <person name="Kohler A."/>
            <person name="Kuees U."/>
            <person name="Kumar T.K.A."/>
            <person name="Kuo A."/>
            <person name="LaButti K."/>
            <person name="Larrondo L.F."/>
            <person name="Lindquist E."/>
            <person name="Ling A."/>
            <person name="Lombard V."/>
            <person name="Lucas S."/>
            <person name="Lundell T."/>
            <person name="Martin R."/>
            <person name="McLaughlin D.J."/>
            <person name="Morgenstern I."/>
            <person name="Morin E."/>
            <person name="Murat C."/>
            <person name="Nagy L.G."/>
            <person name="Nolan M."/>
            <person name="Ohm R.A."/>
            <person name="Patyshakuliyeva A."/>
            <person name="Rokas A."/>
            <person name="Ruiz-Duenas F.J."/>
            <person name="Sabat G."/>
            <person name="Salamov A."/>
            <person name="Samejima M."/>
            <person name="Schmutz J."/>
            <person name="Slot J.C."/>
            <person name="St John F."/>
            <person name="Stenlid J."/>
            <person name="Sun H."/>
            <person name="Sun S."/>
            <person name="Syed K."/>
            <person name="Tsang A."/>
            <person name="Wiebenga A."/>
            <person name="Young D."/>
            <person name="Pisabarro A."/>
            <person name="Eastwood D.C."/>
            <person name="Martin F."/>
            <person name="Cullen D."/>
            <person name="Grigoriev I.V."/>
            <person name="Hibbett D.S."/>
        </authorList>
    </citation>
    <scope>NUCLEOTIDE SEQUENCE</scope>
    <source>
        <strain evidence="3">FP-58527</strain>
    </source>
</reference>
<dbReference type="HOGENOM" id="CLU_1094307_0_0_1"/>
<dbReference type="EMBL" id="KE504192">
    <property type="protein sequence ID" value="EPS96181.1"/>
    <property type="molecule type" value="Genomic_DNA"/>
</dbReference>